<dbReference type="SMART" id="SM00406">
    <property type="entry name" value="IGv"/>
    <property type="match status" value="1"/>
</dbReference>
<dbReference type="InterPro" id="IPR013106">
    <property type="entry name" value="Ig_V-set"/>
</dbReference>
<dbReference type="GO" id="GO:0042101">
    <property type="term" value="C:T cell receptor complex"/>
    <property type="evidence" value="ECO:0007669"/>
    <property type="project" value="UniProtKB-KW"/>
</dbReference>
<evidence type="ECO:0000256" key="4">
    <source>
        <dbReference type="ARBA" id="ARBA00023319"/>
    </source>
</evidence>
<evidence type="ECO:0000256" key="3">
    <source>
        <dbReference type="ARBA" id="ARBA00023170"/>
    </source>
</evidence>
<evidence type="ECO:0000313" key="9">
    <source>
        <dbReference type="Proteomes" id="UP000316079"/>
    </source>
</evidence>
<comment type="caution">
    <text evidence="8">The sequence shown here is derived from an EMBL/GenBank/DDBJ whole genome shotgun (WGS) entry which is preliminary data.</text>
</comment>
<evidence type="ECO:0000256" key="5">
    <source>
        <dbReference type="ARBA" id="ARBA00043266"/>
    </source>
</evidence>
<dbReference type="PROSITE" id="PS50835">
    <property type="entry name" value="IG_LIKE"/>
    <property type="match status" value="1"/>
</dbReference>
<organism evidence="8 9">
    <name type="scientific">Danionella cerebrum</name>
    <dbReference type="NCBI Taxonomy" id="2873325"/>
    <lineage>
        <taxon>Eukaryota</taxon>
        <taxon>Metazoa</taxon>
        <taxon>Chordata</taxon>
        <taxon>Craniata</taxon>
        <taxon>Vertebrata</taxon>
        <taxon>Euteleostomi</taxon>
        <taxon>Actinopterygii</taxon>
        <taxon>Neopterygii</taxon>
        <taxon>Teleostei</taxon>
        <taxon>Ostariophysi</taxon>
        <taxon>Cypriniformes</taxon>
        <taxon>Danionidae</taxon>
        <taxon>Danioninae</taxon>
        <taxon>Danionella</taxon>
    </lineage>
</organism>
<feature type="chain" id="PRO_5021763374" description="Ig-like domain-containing protein" evidence="6">
    <location>
        <begin position="18"/>
        <end position="117"/>
    </location>
</feature>
<keyword evidence="5" id="KW-1279">T cell receptor</keyword>
<dbReference type="GO" id="GO:0002250">
    <property type="term" value="P:adaptive immune response"/>
    <property type="evidence" value="ECO:0007669"/>
    <property type="project" value="UniProtKB-KW"/>
</dbReference>
<evidence type="ECO:0000256" key="6">
    <source>
        <dbReference type="SAM" id="SignalP"/>
    </source>
</evidence>
<protein>
    <recommendedName>
        <fullName evidence="7">Ig-like domain-containing protein</fullName>
    </recommendedName>
</protein>
<accession>A0A553RQ04</accession>
<dbReference type="EMBL" id="SRMA01000856">
    <property type="protein sequence ID" value="TRZ04258.1"/>
    <property type="molecule type" value="Genomic_DNA"/>
</dbReference>
<keyword evidence="9" id="KW-1185">Reference proteome</keyword>
<dbReference type="InterPro" id="IPR051287">
    <property type="entry name" value="TCR_variable_region"/>
</dbReference>
<dbReference type="PANTHER" id="PTHR19367">
    <property type="entry name" value="T-CELL RECEPTOR ALPHA CHAIN V REGION"/>
    <property type="match status" value="1"/>
</dbReference>
<feature type="signal peptide" evidence="6">
    <location>
        <begin position="1"/>
        <end position="17"/>
    </location>
</feature>
<gene>
    <name evidence="8" type="ORF">DNTS_029942</name>
</gene>
<dbReference type="STRING" id="623744.A0A553RQ04"/>
<feature type="domain" description="Ig-like" evidence="7">
    <location>
        <begin position="13"/>
        <end position="117"/>
    </location>
</feature>
<dbReference type="AlphaFoldDB" id="A0A553RQ04"/>
<keyword evidence="5" id="KW-0391">Immunity</keyword>
<dbReference type="OrthoDB" id="9945523at2759"/>
<dbReference type="Gene3D" id="2.60.40.10">
    <property type="entry name" value="Immunoglobulins"/>
    <property type="match status" value="1"/>
</dbReference>
<dbReference type="InterPro" id="IPR013783">
    <property type="entry name" value="Ig-like_fold"/>
</dbReference>
<keyword evidence="1 6" id="KW-0732">Signal</keyword>
<dbReference type="InterPro" id="IPR036179">
    <property type="entry name" value="Ig-like_dom_sf"/>
</dbReference>
<dbReference type="SUPFAM" id="SSF48726">
    <property type="entry name" value="Immunoglobulin"/>
    <property type="match status" value="1"/>
</dbReference>
<reference evidence="8 9" key="1">
    <citation type="journal article" date="2019" name="Sci. Data">
        <title>Hybrid genome assembly and annotation of Danionella translucida.</title>
        <authorList>
            <person name="Kadobianskyi M."/>
            <person name="Schulze L."/>
            <person name="Schuelke M."/>
            <person name="Judkewitz B."/>
        </authorList>
    </citation>
    <scope>NUCLEOTIDE SEQUENCE [LARGE SCALE GENOMIC DNA]</scope>
    <source>
        <strain evidence="8 9">Bolton</strain>
    </source>
</reference>
<keyword evidence="2" id="KW-1064">Adaptive immunity</keyword>
<evidence type="ECO:0000313" key="8">
    <source>
        <dbReference type="EMBL" id="TRZ04258.1"/>
    </source>
</evidence>
<keyword evidence="3" id="KW-0675">Receptor</keyword>
<evidence type="ECO:0000256" key="1">
    <source>
        <dbReference type="ARBA" id="ARBA00022729"/>
    </source>
</evidence>
<keyword evidence="4" id="KW-0393">Immunoglobulin domain</keyword>
<name>A0A553RQ04_9TELE</name>
<sequence>MEKCFLLFLILAPGVWSDSILPTGNERTLEGKEKDQVTLSCTYNTESDYVYLFWYRQFPNKEPEYLLRKGARSWSTYHMPNPRFQATSSQTSIELIIKSLELEDSALYYCAFLVGAQ</sequence>
<dbReference type="InterPro" id="IPR007110">
    <property type="entry name" value="Ig-like_dom"/>
</dbReference>
<dbReference type="PANTHER" id="PTHR19367:SF18">
    <property type="entry name" value="T CELL RECEPTOR ALPHA VARIABLE 16"/>
    <property type="match status" value="1"/>
</dbReference>
<evidence type="ECO:0000256" key="2">
    <source>
        <dbReference type="ARBA" id="ARBA00023130"/>
    </source>
</evidence>
<dbReference type="Pfam" id="PF07686">
    <property type="entry name" value="V-set"/>
    <property type="match status" value="1"/>
</dbReference>
<evidence type="ECO:0000259" key="7">
    <source>
        <dbReference type="PROSITE" id="PS50835"/>
    </source>
</evidence>
<dbReference type="Proteomes" id="UP000316079">
    <property type="component" value="Unassembled WGS sequence"/>
</dbReference>
<proteinExistence type="predicted"/>